<proteinExistence type="predicted"/>
<feature type="transmembrane region" description="Helical" evidence="1">
    <location>
        <begin position="6"/>
        <end position="31"/>
    </location>
</feature>
<name>A0A1Z4J8Y0_LEPBY</name>
<feature type="transmembrane region" description="Helical" evidence="1">
    <location>
        <begin position="180"/>
        <end position="198"/>
    </location>
</feature>
<evidence type="ECO:0000256" key="1">
    <source>
        <dbReference type="SAM" id="Phobius"/>
    </source>
</evidence>
<dbReference type="Proteomes" id="UP000217895">
    <property type="component" value="Chromosome"/>
</dbReference>
<evidence type="ECO:0000313" key="3">
    <source>
        <dbReference type="Proteomes" id="UP000217895"/>
    </source>
</evidence>
<reference evidence="2 3" key="1">
    <citation type="submission" date="2017-06" db="EMBL/GenBank/DDBJ databases">
        <title>Genome sequencing of cyanobaciteial culture collection at National Institute for Environmental Studies (NIES).</title>
        <authorList>
            <person name="Hirose Y."/>
            <person name="Shimura Y."/>
            <person name="Fujisawa T."/>
            <person name="Nakamura Y."/>
            <person name="Kawachi M."/>
        </authorList>
    </citation>
    <scope>NUCLEOTIDE SEQUENCE [LARGE SCALE GENOMIC DNA]</scope>
    <source>
        <strain evidence="2 3">NIES-2135</strain>
    </source>
</reference>
<dbReference type="InterPro" id="IPR004676">
    <property type="entry name" value="Cd-R_transporter"/>
</dbReference>
<keyword evidence="1" id="KW-1133">Transmembrane helix</keyword>
<keyword evidence="1" id="KW-0812">Transmembrane</keyword>
<protein>
    <submittedName>
        <fullName evidence="2">Cadmium resistance transporter</fullName>
    </submittedName>
</protein>
<sequence>MPEILIRAVVTGITAFAATNLDDILVLMLFFSQIDRTFRRHHIITGQYLGFAVLLLISLPGFFGGLLIPRPWIGLLGLVPIAIGISSFFQQEDDEPVQTVSQSSRSVFAQFLNPQTYQVAVVTIANGGDNIGIYLPLFASSTWLELIVILVVFLIMIAIWCAIAQYLATHRLIARPLMNYGHRIIPFVLIALGFYILWENKTHTFLSLLKAQT</sequence>
<dbReference type="AlphaFoldDB" id="A0A1Z4J8Y0"/>
<accession>A0A1Z4J8Y0</accession>
<dbReference type="Pfam" id="PF03596">
    <property type="entry name" value="Cad"/>
    <property type="match status" value="1"/>
</dbReference>
<keyword evidence="1" id="KW-0472">Membrane</keyword>
<feature type="transmembrane region" description="Helical" evidence="1">
    <location>
        <begin position="43"/>
        <end position="68"/>
    </location>
</feature>
<gene>
    <name evidence="2" type="ORF">NIES2135_00210</name>
</gene>
<dbReference type="EMBL" id="AP018203">
    <property type="protein sequence ID" value="BAY53219.1"/>
    <property type="molecule type" value="Genomic_DNA"/>
</dbReference>
<keyword evidence="3" id="KW-1185">Reference proteome</keyword>
<evidence type="ECO:0000313" key="2">
    <source>
        <dbReference type="EMBL" id="BAY53219.1"/>
    </source>
</evidence>
<feature type="transmembrane region" description="Helical" evidence="1">
    <location>
        <begin position="146"/>
        <end position="168"/>
    </location>
</feature>
<organism evidence="2 3">
    <name type="scientific">Leptolyngbya boryana NIES-2135</name>
    <dbReference type="NCBI Taxonomy" id="1973484"/>
    <lineage>
        <taxon>Bacteria</taxon>
        <taxon>Bacillati</taxon>
        <taxon>Cyanobacteriota</taxon>
        <taxon>Cyanophyceae</taxon>
        <taxon>Leptolyngbyales</taxon>
        <taxon>Leptolyngbyaceae</taxon>
        <taxon>Leptolyngbya group</taxon>
        <taxon>Leptolyngbya</taxon>
    </lineage>
</organism>